<keyword evidence="4" id="KW-0274">FAD</keyword>
<name>A0A7Z0J6R6_9MICO</name>
<evidence type="ECO:0000313" key="10">
    <source>
        <dbReference type="Proteomes" id="UP000537260"/>
    </source>
</evidence>
<dbReference type="PANTHER" id="PTHR43098:SF3">
    <property type="entry name" value="L-ORNITHINE N(5)-MONOOXYGENASE-RELATED"/>
    <property type="match status" value="1"/>
</dbReference>
<evidence type="ECO:0000256" key="3">
    <source>
        <dbReference type="ARBA" id="ARBA00022630"/>
    </source>
</evidence>
<organism evidence="9 10">
    <name type="scientific">Glaciibacter psychrotolerans</name>
    <dbReference type="NCBI Taxonomy" id="670054"/>
    <lineage>
        <taxon>Bacteria</taxon>
        <taxon>Bacillati</taxon>
        <taxon>Actinomycetota</taxon>
        <taxon>Actinomycetes</taxon>
        <taxon>Micrococcales</taxon>
        <taxon>Microbacteriaceae</taxon>
        <taxon>Glaciibacter</taxon>
    </lineage>
</organism>
<dbReference type="PRINTS" id="PR00368">
    <property type="entry name" value="FADPNR"/>
</dbReference>
<reference evidence="9 10" key="1">
    <citation type="submission" date="2020-07" db="EMBL/GenBank/DDBJ databases">
        <title>Sequencing the genomes of 1000 actinobacteria strains.</title>
        <authorList>
            <person name="Klenk H.-P."/>
        </authorList>
    </citation>
    <scope>NUCLEOTIDE SEQUENCE [LARGE SCALE GENOMIC DNA]</scope>
    <source>
        <strain evidence="9 10">LI1</strain>
    </source>
</reference>
<dbReference type="PANTHER" id="PTHR43098">
    <property type="entry name" value="L-ORNITHINE N(5)-MONOOXYGENASE-RELATED"/>
    <property type="match status" value="1"/>
</dbReference>
<dbReference type="Proteomes" id="UP000537260">
    <property type="component" value="Unassembled WGS sequence"/>
</dbReference>
<evidence type="ECO:0000256" key="6">
    <source>
        <dbReference type="ARBA" id="ARBA00023002"/>
    </source>
</evidence>
<keyword evidence="10" id="KW-1185">Reference proteome</keyword>
<feature type="domain" description="FAD/NAD(P)-binding" evidence="8">
    <location>
        <begin position="13"/>
        <end position="217"/>
    </location>
</feature>
<comment type="cofactor">
    <cofactor evidence="1">
        <name>FAD</name>
        <dbReference type="ChEBI" id="CHEBI:57692"/>
    </cofactor>
</comment>
<dbReference type="RefSeq" id="WP_179579086.1">
    <property type="nucleotide sequence ID" value="NZ_JACCFM010000001.1"/>
</dbReference>
<keyword evidence="7" id="KW-0503">Monooxygenase</keyword>
<keyword evidence="6" id="KW-0560">Oxidoreductase</keyword>
<evidence type="ECO:0000256" key="2">
    <source>
        <dbReference type="ARBA" id="ARBA00010139"/>
    </source>
</evidence>
<dbReference type="Pfam" id="PF07992">
    <property type="entry name" value="Pyr_redox_2"/>
    <property type="match status" value="1"/>
</dbReference>
<evidence type="ECO:0000313" key="9">
    <source>
        <dbReference type="EMBL" id="NYJ20481.1"/>
    </source>
</evidence>
<sequence length="540" mass="59354">MSTRAVEENAFDHDVIVVGAGFAGLYTVIHAARRGLRVHGIEAAPGVGGTWFWNRYPGARCDVESIDYSYSFDPELEREWRWSERYATQPEILRYLEHVADRFEARTHYSFNTRVTGASWDETAQCWHVDTDDGRRATAAWLVMATGPLSTPIVPEITGRDSFAGQILQTSAWPSEPVDFTGKRVAVIGTGASGIQVIPLIAEDAAEVVVYQRTANYSVPAFNFDLDDAEWATQQTGLARRRELSWKSPAGSPWSSHLEPFADLDDEAREAVFNEAWQRGGVLFAKAFRGQTIEREINDAARDFFERKLAERIANDTTRSALTPVGHALGTKRICTDSGYYETYNLPHVHLVSLRTEPITEMTPAGITTTAGAREFDIIVYATGFDAMTGALTSIEIRGRDGRLLRDEWADGPITLLGVGLPGFPNLCVLNGPGTPSVFANMALTSEQQGRFALELIDYCTNAGYSSAEARADAAEAWTQHTQDVAHATLFGSSDSWYTGANLPGKARAFLPYAGGFDQFCARAEAVIDNGFTGFVLSER</sequence>
<dbReference type="EMBL" id="JACCFM010000001">
    <property type="protein sequence ID" value="NYJ20481.1"/>
    <property type="molecule type" value="Genomic_DNA"/>
</dbReference>
<evidence type="ECO:0000256" key="5">
    <source>
        <dbReference type="ARBA" id="ARBA00022857"/>
    </source>
</evidence>
<evidence type="ECO:0000259" key="8">
    <source>
        <dbReference type="Pfam" id="PF07992"/>
    </source>
</evidence>
<gene>
    <name evidence="9" type="ORF">HNR05_002272</name>
</gene>
<protein>
    <submittedName>
        <fullName evidence="9">Cation diffusion facilitator CzcD-associated flavoprotein CzcO</fullName>
    </submittedName>
</protein>
<dbReference type="AlphaFoldDB" id="A0A7Z0J6R6"/>
<dbReference type="InterPro" id="IPR050775">
    <property type="entry name" value="FAD-binding_Monooxygenases"/>
</dbReference>
<comment type="similarity">
    <text evidence="2">Belongs to the FAD-binding monooxygenase family.</text>
</comment>
<accession>A0A7Z0J6R6</accession>
<evidence type="ECO:0000256" key="4">
    <source>
        <dbReference type="ARBA" id="ARBA00022827"/>
    </source>
</evidence>
<comment type="caution">
    <text evidence="9">The sequence shown here is derived from an EMBL/GenBank/DDBJ whole genome shotgun (WGS) entry which is preliminary data.</text>
</comment>
<dbReference type="GO" id="GO:0016709">
    <property type="term" value="F:oxidoreductase activity, acting on paired donors, with incorporation or reduction of molecular oxygen, NAD(P)H as one donor, and incorporation of one atom of oxygen"/>
    <property type="evidence" value="ECO:0007669"/>
    <property type="project" value="UniProtKB-ARBA"/>
</dbReference>
<dbReference type="SUPFAM" id="SSF51905">
    <property type="entry name" value="FAD/NAD(P)-binding domain"/>
    <property type="match status" value="3"/>
</dbReference>
<dbReference type="Gene3D" id="3.50.50.60">
    <property type="entry name" value="FAD/NAD(P)-binding domain"/>
    <property type="match status" value="2"/>
</dbReference>
<keyword evidence="5" id="KW-0521">NADP</keyword>
<proteinExistence type="inferred from homology"/>
<evidence type="ECO:0000256" key="1">
    <source>
        <dbReference type="ARBA" id="ARBA00001974"/>
    </source>
</evidence>
<keyword evidence="3" id="KW-0285">Flavoprotein</keyword>
<dbReference type="InterPro" id="IPR036188">
    <property type="entry name" value="FAD/NAD-bd_sf"/>
</dbReference>
<evidence type="ECO:0000256" key="7">
    <source>
        <dbReference type="ARBA" id="ARBA00023033"/>
    </source>
</evidence>
<dbReference type="InterPro" id="IPR023753">
    <property type="entry name" value="FAD/NAD-binding_dom"/>
</dbReference>
<dbReference type="PRINTS" id="PR00411">
    <property type="entry name" value="PNDRDTASEI"/>
</dbReference>